<name>A0ABW6WI83_9ACTN</name>
<reference evidence="1 2" key="1">
    <citation type="submission" date="2024-10" db="EMBL/GenBank/DDBJ databases">
        <title>The Natural Products Discovery Center: Release of the First 8490 Sequenced Strains for Exploring Actinobacteria Biosynthetic Diversity.</title>
        <authorList>
            <person name="Kalkreuter E."/>
            <person name="Kautsar S.A."/>
            <person name="Yang D."/>
            <person name="Bader C.D."/>
            <person name="Teijaro C.N."/>
            <person name="Fluegel L."/>
            <person name="Davis C.M."/>
            <person name="Simpson J.R."/>
            <person name="Lauterbach L."/>
            <person name="Steele A.D."/>
            <person name="Gui C."/>
            <person name="Meng S."/>
            <person name="Li G."/>
            <person name="Viehrig K."/>
            <person name="Ye F."/>
            <person name="Su P."/>
            <person name="Kiefer A.F."/>
            <person name="Nichols A."/>
            <person name="Cepeda A.J."/>
            <person name="Yan W."/>
            <person name="Fan B."/>
            <person name="Jiang Y."/>
            <person name="Adhikari A."/>
            <person name="Zheng C.-J."/>
            <person name="Schuster L."/>
            <person name="Cowan T.M."/>
            <person name="Smanski M.J."/>
            <person name="Chevrette M.G."/>
            <person name="De Carvalho L.P.S."/>
            <person name="Shen B."/>
        </authorList>
    </citation>
    <scope>NUCLEOTIDE SEQUENCE [LARGE SCALE GENOMIC DNA]</scope>
    <source>
        <strain evidence="1 2">NPDC000087</strain>
    </source>
</reference>
<organism evidence="1 2">
    <name type="scientific">Paractinoplanes globisporus</name>
    <dbReference type="NCBI Taxonomy" id="113565"/>
    <lineage>
        <taxon>Bacteria</taxon>
        <taxon>Bacillati</taxon>
        <taxon>Actinomycetota</taxon>
        <taxon>Actinomycetes</taxon>
        <taxon>Micromonosporales</taxon>
        <taxon>Micromonosporaceae</taxon>
        <taxon>Paractinoplanes</taxon>
    </lineage>
</organism>
<dbReference type="Proteomes" id="UP001602245">
    <property type="component" value="Unassembled WGS sequence"/>
</dbReference>
<accession>A0ABW6WI83</accession>
<gene>
    <name evidence="1" type="ORF">ACFY35_25070</name>
</gene>
<dbReference type="EMBL" id="JBIAZU010000004">
    <property type="protein sequence ID" value="MFF5292728.1"/>
    <property type="molecule type" value="Genomic_DNA"/>
</dbReference>
<proteinExistence type="predicted"/>
<comment type="caution">
    <text evidence="1">The sequence shown here is derived from an EMBL/GenBank/DDBJ whole genome shotgun (WGS) entry which is preliminary data.</text>
</comment>
<evidence type="ECO:0000313" key="2">
    <source>
        <dbReference type="Proteomes" id="UP001602245"/>
    </source>
</evidence>
<keyword evidence="2" id="KW-1185">Reference proteome</keyword>
<evidence type="ECO:0000313" key="1">
    <source>
        <dbReference type="EMBL" id="MFF5292728.1"/>
    </source>
</evidence>
<dbReference type="RefSeq" id="WP_020515910.1">
    <property type="nucleotide sequence ID" value="NZ_JBIAZU010000004.1"/>
</dbReference>
<dbReference type="InterPro" id="IPR019587">
    <property type="entry name" value="Polyketide_cyclase/dehydratase"/>
</dbReference>
<dbReference type="InterPro" id="IPR023393">
    <property type="entry name" value="START-like_dom_sf"/>
</dbReference>
<sequence length="166" mass="17734">MIVVERTFAVTAAPGAVLAYLRDFSNAQEWDPSGVRTSRLGAGPITPGAHWRHVRKLYGVTAELTYTLAAADDGRLVFHGRSEGATCVDTILVRPAPGSGAEVTYRVELEMHGLAKLVTPLLRTELEKLADAAVVTATAALDGTEIRHRFGAATPNRLTTPIEETG</sequence>
<dbReference type="Gene3D" id="3.30.530.20">
    <property type="match status" value="1"/>
</dbReference>
<dbReference type="Pfam" id="PF10604">
    <property type="entry name" value="Polyketide_cyc2"/>
    <property type="match status" value="1"/>
</dbReference>
<dbReference type="SUPFAM" id="SSF55961">
    <property type="entry name" value="Bet v1-like"/>
    <property type="match status" value="1"/>
</dbReference>
<protein>
    <submittedName>
        <fullName evidence="1">SRPBCC family protein</fullName>
    </submittedName>
</protein>